<proteinExistence type="predicted"/>
<accession>A0A177AZ84</accession>
<reference evidence="1 2" key="1">
    <citation type="submission" date="2016-04" db="EMBL/GenBank/DDBJ databases">
        <title>The genome of Intoshia linei affirms orthonectids as highly simplified spiralians.</title>
        <authorList>
            <person name="Mikhailov K.V."/>
            <person name="Slusarev G.S."/>
            <person name="Nikitin M.A."/>
            <person name="Logacheva M.D."/>
            <person name="Penin A."/>
            <person name="Aleoshin V."/>
            <person name="Panchin Y.V."/>
        </authorList>
    </citation>
    <scope>NUCLEOTIDE SEQUENCE [LARGE SCALE GENOMIC DNA]</scope>
    <source>
        <strain evidence="1">Intl2013</strain>
        <tissue evidence="1">Whole animal</tissue>
    </source>
</reference>
<comment type="caution">
    <text evidence="1">The sequence shown here is derived from an EMBL/GenBank/DDBJ whole genome shotgun (WGS) entry which is preliminary data.</text>
</comment>
<organism evidence="1 2">
    <name type="scientific">Intoshia linei</name>
    <dbReference type="NCBI Taxonomy" id="1819745"/>
    <lineage>
        <taxon>Eukaryota</taxon>
        <taxon>Metazoa</taxon>
        <taxon>Spiralia</taxon>
        <taxon>Lophotrochozoa</taxon>
        <taxon>Mesozoa</taxon>
        <taxon>Orthonectida</taxon>
        <taxon>Rhopaluridae</taxon>
        <taxon>Intoshia</taxon>
    </lineage>
</organism>
<name>A0A177AZ84_9BILA</name>
<keyword evidence="2" id="KW-1185">Reference proteome</keyword>
<dbReference type="EMBL" id="LWCA01000694">
    <property type="protein sequence ID" value="OAF67315.1"/>
    <property type="molecule type" value="Genomic_DNA"/>
</dbReference>
<dbReference type="AlphaFoldDB" id="A0A177AZ84"/>
<protein>
    <submittedName>
        <fullName evidence="1">Uncharacterized protein</fullName>
    </submittedName>
</protein>
<dbReference type="Proteomes" id="UP000078046">
    <property type="component" value="Unassembled WGS sequence"/>
</dbReference>
<evidence type="ECO:0000313" key="2">
    <source>
        <dbReference type="Proteomes" id="UP000078046"/>
    </source>
</evidence>
<sequence length="146" mass="17153">MEKIMNLVKESKNEKTVHLLKILCDHMHFMSKTPYYFFDVTGNEITHNCIDSDKEYFEKSLNILIANVDSLEMLLDENVQNNKVWAVYYLAKLFHHLIFNCIFTVEANVFLKPGGQNVIRTILFSLFKCMCDFPETKQTFPDLQCL</sequence>
<evidence type="ECO:0000313" key="1">
    <source>
        <dbReference type="EMBL" id="OAF67315.1"/>
    </source>
</evidence>
<gene>
    <name evidence="1" type="ORF">A3Q56_04987</name>
</gene>